<dbReference type="Proteomes" id="UP000245890">
    <property type="component" value="Unassembled WGS sequence"/>
</dbReference>
<comment type="caution">
    <text evidence="16">The sequence shown here is derived from an EMBL/GenBank/DDBJ whole genome shotgun (WGS) entry which is preliminary data.</text>
</comment>
<dbReference type="Pfam" id="PF07715">
    <property type="entry name" value="Plug"/>
    <property type="match status" value="1"/>
</dbReference>
<evidence type="ECO:0000256" key="5">
    <source>
        <dbReference type="ARBA" id="ARBA00022692"/>
    </source>
</evidence>
<evidence type="ECO:0000313" key="17">
    <source>
        <dbReference type="Proteomes" id="UP000245890"/>
    </source>
</evidence>
<dbReference type="InterPro" id="IPR012910">
    <property type="entry name" value="Plug_dom"/>
</dbReference>
<dbReference type="SUPFAM" id="SSF56935">
    <property type="entry name" value="Porins"/>
    <property type="match status" value="1"/>
</dbReference>
<comment type="subcellular location">
    <subcellularLocation>
        <location evidence="1 11">Cell outer membrane</location>
        <topology evidence="1 11">Multi-pass membrane protein</topology>
    </subcellularLocation>
</comment>
<evidence type="ECO:0000256" key="12">
    <source>
        <dbReference type="RuleBase" id="RU003357"/>
    </source>
</evidence>
<dbReference type="PROSITE" id="PS52016">
    <property type="entry name" value="TONB_DEPENDENT_REC_3"/>
    <property type="match status" value="1"/>
</dbReference>
<keyword evidence="8 12" id="KW-0798">TonB box</keyword>
<keyword evidence="4" id="KW-0410">Iron transport</keyword>
<evidence type="ECO:0000256" key="2">
    <source>
        <dbReference type="ARBA" id="ARBA00022448"/>
    </source>
</evidence>
<dbReference type="GO" id="GO:0006826">
    <property type="term" value="P:iron ion transport"/>
    <property type="evidence" value="ECO:0007669"/>
    <property type="project" value="UniProtKB-KW"/>
</dbReference>
<name>A0A2U0SIC2_9SPHN</name>
<dbReference type="AlphaFoldDB" id="A0A2U0SIC2"/>
<evidence type="ECO:0000256" key="11">
    <source>
        <dbReference type="PROSITE-ProRule" id="PRU01360"/>
    </source>
</evidence>
<organism evidence="16 17">
    <name type="scientific">Sphingomonas pokkalii</name>
    <dbReference type="NCBI Taxonomy" id="2175090"/>
    <lineage>
        <taxon>Bacteria</taxon>
        <taxon>Pseudomonadati</taxon>
        <taxon>Pseudomonadota</taxon>
        <taxon>Alphaproteobacteria</taxon>
        <taxon>Sphingomonadales</taxon>
        <taxon>Sphingomonadaceae</taxon>
        <taxon>Sphingomonas</taxon>
    </lineage>
</organism>
<dbReference type="GO" id="GO:0009279">
    <property type="term" value="C:cell outer membrane"/>
    <property type="evidence" value="ECO:0007669"/>
    <property type="project" value="UniProtKB-SubCell"/>
</dbReference>
<evidence type="ECO:0000256" key="9">
    <source>
        <dbReference type="ARBA" id="ARBA00023136"/>
    </source>
</evidence>
<protein>
    <submittedName>
        <fullName evidence="16">TonB-dependent receptor</fullName>
    </submittedName>
</protein>
<evidence type="ECO:0000256" key="1">
    <source>
        <dbReference type="ARBA" id="ARBA00004571"/>
    </source>
</evidence>
<keyword evidence="7" id="KW-0406">Ion transport</keyword>
<dbReference type="EMBL" id="QENQ01000001">
    <property type="protein sequence ID" value="PVX31100.1"/>
    <property type="molecule type" value="Genomic_DNA"/>
</dbReference>
<reference evidence="16 17" key="1">
    <citation type="submission" date="2018-05" db="EMBL/GenBank/DDBJ databases">
        <title>Description of Sphingomonas pokkalii sp nov, isolated from the rhizosphere of saline tolerant pokkali rice and its draft genome analysis.</title>
        <authorList>
            <person name="Menon R."/>
            <person name="Kumari S."/>
            <person name="Rameshkumar N."/>
        </authorList>
    </citation>
    <scope>NUCLEOTIDE SEQUENCE [LARGE SCALE GENOMIC DNA]</scope>
    <source>
        <strain evidence="16 17">L3B27</strain>
    </source>
</reference>
<keyword evidence="16" id="KW-0675">Receptor</keyword>
<evidence type="ECO:0000256" key="6">
    <source>
        <dbReference type="ARBA" id="ARBA00023004"/>
    </source>
</evidence>
<keyword evidence="3 11" id="KW-1134">Transmembrane beta strand</keyword>
<dbReference type="PANTHER" id="PTHR32552">
    <property type="entry name" value="FERRICHROME IRON RECEPTOR-RELATED"/>
    <property type="match status" value="1"/>
</dbReference>
<evidence type="ECO:0000259" key="14">
    <source>
        <dbReference type="Pfam" id="PF00593"/>
    </source>
</evidence>
<keyword evidence="2 11" id="KW-0813">Transport</keyword>
<evidence type="ECO:0000256" key="7">
    <source>
        <dbReference type="ARBA" id="ARBA00023065"/>
    </source>
</evidence>
<proteinExistence type="inferred from homology"/>
<keyword evidence="5 11" id="KW-0812">Transmembrane</keyword>
<evidence type="ECO:0000313" key="16">
    <source>
        <dbReference type="EMBL" id="PVX31100.1"/>
    </source>
</evidence>
<evidence type="ECO:0000256" key="3">
    <source>
        <dbReference type="ARBA" id="ARBA00022452"/>
    </source>
</evidence>
<dbReference type="PANTHER" id="PTHR32552:SF81">
    <property type="entry name" value="TONB-DEPENDENT OUTER MEMBRANE RECEPTOR"/>
    <property type="match status" value="1"/>
</dbReference>
<feature type="domain" description="TonB-dependent receptor plug" evidence="15">
    <location>
        <begin position="89"/>
        <end position="196"/>
    </location>
</feature>
<accession>A0A2U0SIC2</accession>
<feature type="domain" description="TonB-dependent receptor-like beta-barrel" evidence="14">
    <location>
        <begin position="300"/>
        <end position="794"/>
    </location>
</feature>
<keyword evidence="10 11" id="KW-0998">Cell outer membrane</keyword>
<keyword evidence="17" id="KW-1185">Reference proteome</keyword>
<keyword evidence="9 11" id="KW-0472">Membrane</keyword>
<dbReference type="Gene3D" id="2.40.170.20">
    <property type="entry name" value="TonB-dependent receptor, beta-barrel domain"/>
    <property type="match status" value="1"/>
</dbReference>
<feature type="region of interest" description="Disordered" evidence="13">
    <location>
        <begin position="1"/>
        <end position="29"/>
    </location>
</feature>
<dbReference type="OrthoDB" id="9760333at2"/>
<dbReference type="Pfam" id="PF00593">
    <property type="entry name" value="TonB_dep_Rec_b-barrel"/>
    <property type="match status" value="1"/>
</dbReference>
<evidence type="ECO:0000256" key="13">
    <source>
        <dbReference type="SAM" id="MobiDB-lite"/>
    </source>
</evidence>
<dbReference type="InterPro" id="IPR036942">
    <property type="entry name" value="Beta-barrel_TonB_sf"/>
</dbReference>
<evidence type="ECO:0000256" key="10">
    <source>
        <dbReference type="ARBA" id="ARBA00023237"/>
    </source>
</evidence>
<evidence type="ECO:0000256" key="4">
    <source>
        <dbReference type="ARBA" id="ARBA00022496"/>
    </source>
</evidence>
<comment type="similarity">
    <text evidence="11 12">Belongs to the TonB-dependent receptor family.</text>
</comment>
<evidence type="ECO:0000259" key="15">
    <source>
        <dbReference type="Pfam" id="PF07715"/>
    </source>
</evidence>
<keyword evidence="6" id="KW-0408">Iron</keyword>
<gene>
    <name evidence="16" type="ORF">DD559_18625</name>
</gene>
<dbReference type="InterPro" id="IPR039426">
    <property type="entry name" value="TonB-dep_rcpt-like"/>
</dbReference>
<dbReference type="InterPro" id="IPR000531">
    <property type="entry name" value="Beta-barrel_TonB"/>
</dbReference>
<evidence type="ECO:0000256" key="8">
    <source>
        <dbReference type="ARBA" id="ARBA00023077"/>
    </source>
</evidence>
<sequence>MADGPISPNSARHRHPVQRAARDLKTKKGARVARSISRAALLGATVLASFGASKATAQTAAPATASIQAEDQAGGNEIIVTGSRRSVTLQDAPINISAVSQENIQRLRIDDVRGIAAFTPGVTVVDTGPASTGNIVLRGIESGDTSASGANGNDAVGVYLGEVPLYLDFKLIDIERVEFLLGPQGTLYGLGTLAGAVRYIPNRPNTSRFSADVHGRGYAQSHSSDFGRVGDVTVNIPLVTDHVALRSVVGYYDNPGFIDYNYVLQRPGISNPQPVRGATAADASLGSKQDYANNFKRQADVNFEHTFTTRNTLLLEYNPNVKAFLTYAHQDTKTNGRQANGAGVLGTGNYEGPWRYLEPFHRNADLFSVEFNINLFNVVQLVSTTAYTEQKINNTDDNTDLLLDLNYGYEAFPTFSSFANNHRKYKQFNQEVRLVSSHGGPVNWVIGGFYNRLKFASDRQEYTPGFAAFAGVNRPDDLEYISFVNTRTVEKAVYGEATLHATSAWQVTGGLRYFKYDAFATGGTDTPLFGGGLTRTPYPLIQFAPSRVRSGNTGDDGFVWKANTSYRFSPDLLAYATYSTGYRLGGVNRVAPCVVPLPPGQNVCALPNELIYGPDKTRNMEIGIRASLFEKRLQFTVDAFRVKWSQVQVPSQTVNGAVGITTNAGAAVSEGIEFSGSLKILPELVLQGTYSYTDAHLTEDFPQLVVSQGVRYDALSGDRLPGSTRHSGSAQLTYTYPVSDEAKIEANWTATYTGDIYSRVGLRGNGEKIPDYMTHRASLTYRARTFDVGIFADNIFDKYAYTGISNDVSSYNQTRTGVVERYYARSVLTPRRVGLDFRIRY</sequence>